<evidence type="ECO:0000256" key="1">
    <source>
        <dbReference type="SAM" id="MobiDB-lite"/>
    </source>
</evidence>
<sequence>MDGPLILGGSRVGSPLRKKRLPSLSLHTDRTRWEVEVQPTSGPAASCLCPPLTQMPAANGNVKPRVSRGSAHRPRAHVGWFDVGRRPSRVEAGPGKTGRPPSGRPPSRSGAEGRPPSRSGADGRPPSRSGADGRPPSRSGADGRPPSRSVAEGRPPSRSGADGRPPSRSNVDSRSPSRGLDSRPPSRGSVEGDCRPRSSRRDRRISPGAHERAGLTMLDKNSLGSTLEGVLEEPPSPSPQLHALVIEHSLPRIMERPNLPEQARSLGAQLRLDFERSEGRDAMLALQQTTERGLAFIRDLSDYAEVLGVPASTVLKQILLTRMDVGEEWESMSSGPLTGISREAFIESFTKEDVEMLQAEASFIGMSLEVDLSSKAGLPRARSSLANCAALLSALWDAADETDRSAAELLREWGQERKSKGG</sequence>
<dbReference type="AlphaFoldDB" id="A0A7S3FFD9"/>
<feature type="compositionally biased region" description="Polar residues" evidence="1">
    <location>
        <begin position="167"/>
        <end position="176"/>
    </location>
</feature>
<organism evidence="2">
    <name type="scientific">Haptolina ericina</name>
    <dbReference type="NCBI Taxonomy" id="156174"/>
    <lineage>
        <taxon>Eukaryota</taxon>
        <taxon>Haptista</taxon>
        <taxon>Haptophyta</taxon>
        <taxon>Prymnesiophyceae</taxon>
        <taxon>Prymnesiales</taxon>
        <taxon>Prymnesiaceae</taxon>
        <taxon>Haptolina</taxon>
    </lineage>
</organism>
<evidence type="ECO:0000313" key="2">
    <source>
        <dbReference type="EMBL" id="CAE0144726.1"/>
    </source>
</evidence>
<name>A0A7S3FFD9_9EUKA</name>
<gene>
    <name evidence="2" type="ORF">HERI1096_LOCUS35476</name>
</gene>
<proteinExistence type="predicted"/>
<feature type="compositionally biased region" description="Low complexity" evidence="1">
    <location>
        <begin position="93"/>
        <end position="120"/>
    </location>
</feature>
<accession>A0A7S3FFD9</accession>
<feature type="region of interest" description="Disordered" evidence="1">
    <location>
        <begin position="55"/>
        <end position="220"/>
    </location>
</feature>
<dbReference type="EMBL" id="HBHX01064124">
    <property type="protein sequence ID" value="CAE0144726.1"/>
    <property type="molecule type" value="Transcribed_RNA"/>
</dbReference>
<reference evidence="2" key="1">
    <citation type="submission" date="2021-01" db="EMBL/GenBank/DDBJ databases">
        <authorList>
            <person name="Corre E."/>
            <person name="Pelletier E."/>
            <person name="Niang G."/>
            <person name="Scheremetjew M."/>
            <person name="Finn R."/>
            <person name="Kale V."/>
            <person name="Holt S."/>
            <person name="Cochrane G."/>
            <person name="Meng A."/>
            <person name="Brown T."/>
            <person name="Cohen L."/>
        </authorList>
    </citation>
    <scope>NUCLEOTIDE SEQUENCE</scope>
    <source>
        <strain evidence="2">CCMP281</strain>
    </source>
</reference>
<protein>
    <submittedName>
        <fullName evidence="2">Uncharacterized protein</fullName>
    </submittedName>
</protein>